<dbReference type="Pfam" id="PF00106">
    <property type="entry name" value="adh_short"/>
    <property type="match status" value="1"/>
</dbReference>
<keyword evidence="2" id="KW-1185">Reference proteome</keyword>
<dbReference type="GO" id="GO:0016491">
    <property type="term" value="F:oxidoreductase activity"/>
    <property type="evidence" value="ECO:0007669"/>
    <property type="project" value="TreeGrafter"/>
</dbReference>
<accession>A0A4U1B6W2</accession>
<dbReference type="InterPro" id="IPR036291">
    <property type="entry name" value="NAD(P)-bd_dom_sf"/>
</dbReference>
<dbReference type="EMBL" id="SWDB01000010">
    <property type="protein sequence ID" value="TKB46190.1"/>
    <property type="molecule type" value="Genomic_DNA"/>
</dbReference>
<dbReference type="SUPFAM" id="SSF51735">
    <property type="entry name" value="NAD(P)-binding Rossmann-fold domains"/>
    <property type="match status" value="1"/>
</dbReference>
<dbReference type="PANTHER" id="PTHR43544">
    <property type="entry name" value="SHORT-CHAIN DEHYDROGENASE/REDUCTASE"/>
    <property type="match status" value="1"/>
</dbReference>
<protein>
    <submittedName>
        <fullName evidence="1">SDR family NAD(P)-dependent oxidoreductase</fullName>
    </submittedName>
</protein>
<dbReference type="AlphaFoldDB" id="A0A4U1B6W2"/>
<dbReference type="PANTHER" id="PTHR43544:SF12">
    <property type="entry name" value="NAD(P)-BINDING ROSSMANN-FOLD SUPERFAMILY PROTEIN"/>
    <property type="match status" value="1"/>
</dbReference>
<reference evidence="1 2" key="1">
    <citation type="submission" date="2019-04" db="EMBL/GenBank/DDBJ databases">
        <title>Thalassotalea guangxiensis sp. nov., isolated from sediment of the coastal wetland.</title>
        <authorList>
            <person name="Zheng S."/>
            <person name="Zhang D."/>
        </authorList>
    </citation>
    <scope>NUCLEOTIDE SEQUENCE [LARGE SCALE GENOMIC DNA]</scope>
    <source>
        <strain evidence="1 2">ZS-4</strain>
    </source>
</reference>
<dbReference type="OrthoDB" id="9785826at2"/>
<dbReference type="GO" id="GO:0005737">
    <property type="term" value="C:cytoplasm"/>
    <property type="evidence" value="ECO:0007669"/>
    <property type="project" value="TreeGrafter"/>
</dbReference>
<dbReference type="InterPro" id="IPR002347">
    <property type="entry name" value="SDR_fam"/>
</dbReference>
<dbReference type="Gene3D" id="3.40.50.720">
    <property type="entry name" value="NAD(P)-binding Rossmann-like Domain"/>
    <property type="match status" value="1"/>
</dbReference>
<evidence type="ECO:0000313" key="2">
    <source>
        <dbReference type="Proteomes" id="UP000307999"/>
    </source>
</evidence>
<organism evidence="1 2">
    <name type="scientific">Thalassotalea mangrovi</name>
    <dbReference type="NCBI Taxonomy" id="2572245"/>
    <lineage>
        <taxon>Bacteria</taxon>
        <taxon>Pseudomonadati</taxon>
        <taxon>Pseudomonadota</taxon>
        <taxon>Gammaproteobacteria</taxon>
        <taxon>Alteromonadales</taxon>
        <taxon>Colwelliaceae</taxon>
        <taxon>Thalassotalea</taxon>
    </lineage>
</organism>
<dbReference type="InterPro" id="IPR051468">
    <property type="entry name" value="Fungal_SecMetab_SDRs"/>
</dbReference>
<gene>
    <name evidence="1" type="ORF">E8M12_05245</name>
</gene>
<dbReference type="Proteomes" id="UP000307999">
    <property type="component" value="Unassembled WGS sequence"/>
</dbReference>
<name>A0A4U1B6W2_9GAMM</name>
<dbReference type="PRINTS" id="PR00081">
    <property type="entry name" value="GDHRDH"/>
</dbReference>
<comment type="caution">
    <text evidence="1">The sequence shown here is derived from an EMBL/GenBank/DDBJ whole genome shotgun (WGS) entry which is preliminary data.</text>
</comment>
<proteinExistence type="predicted"/>
<evidence type="ECO:0000313" key="1">
    <source>
        <dbReference type="EMBL" id="TKB46190.1"/>
    </source>
</evidence>
<sequence>MTVSSTLIIGASSAIANAIANHVADQDCSQTLIRISRSALPKLSSATPSSLQLIDRQCDYGENAIASCCEEILASVQHLDYIFICNGVLHGHYQRHGKLHEFAPEKKLEDVSIDNLEHVIRSNAVIPLLWLQHLLPLFARNHPCKVVCFSARVGSIQDNRLGGWYSYRASKAMLNMLLKTTSIEFARRFKQVKLIAFHPGTTDSDLSKPFQANVPEGKLFSPDFVAQQLFNIVKTATFDQQLSYLDWDNQSIDF</sequence>